<proteinExistence type="inferred from homology"/>
<evidence type="ECO:0000256" key="2">
    <source>
        <dbReference type="SAM" id="Phobius"/>
    </source>
</evidence>
<dbReference type="PROSITE" id="PS50011">
    <property type="entry name" value="PROTEIN_KINASE_DOM"/>
    <property type="match status" value="1"/>
</dbReference>
<evidence type="ECO:0000259" key="3">
    <source>
        <dbReference type="PROSITE" id="PS50011"/>
    </source>
</evidence>
<comment type="caution">
    <text evidence="4">The sequence shown here is derived from an EMBL/GenBank/DDBJ whole genome shotgun (WGS) entry which is preliminary data.</text>
</comment>
<name>A0ABQ6ZKX0_9GAMM</name>
<sequence>MTDAASPSTPSTSTSPGEHRLTRRAAILGFLFRYRKSGVFNGLSLEPAMLDEELADDGSPDKFADELEALGPTFVKLGQMLSTRPDLVPAPYATALERMQEKVTPVSFDVIRDQVEDALGVRISKAYASFDETPLGCASLAQVHRATLRDGREVAVKVQRPGVAQQLMADLDLLRGITSTADRFTDVGRHVRFSEWLGEFSRSLTAELDYVAEAENLERFREHLAPFRQLWVPAPVWDYTAKRVLTMELADGRRVDQISGLRRTEQGMTPLAEDLLRGYLDQVFVHGEIHADPHPGNLRVTEDGRLAIFDLGMVANVPPRQRDRLLKLLFAAVDGRGEQVAEECIALGIRLEDYDEPRFLREVGQLIARYGAHQASMSEGRVVLDLVRIATQCGLRPPPELSLLGKTLLNLDTACHLLAPDLDTKRVVEDQLQHVMRARLRKSLSSPNLASEMMEVQALLRDGPRKLSDILSLVAENRFQMRVTGLEESRLMENLQKIANRISVGVITAALILASAMMMRVPSSHTLWGYPVVALVLFLLGVALGGGIIVSSLLSDHRARSREERGPR</sequence>
<dbReference type="Pfam" id="PF03109">
    <property type="entry name" value="ABC1"/>
    <property type="match status" value="1"/>
</dbReference>
<keyword evidence="2" id="KW-1133">Transmembrane helix</keyword>
<gene>
    <name evidence="4" type="ORF">CSC78_01980</name>
</gene>
<feature type="transmembrane region" description="Helical" evidence="2">
    <location>
        <begin position="498"/>
        <end position="518"/>
    </location>
</feature>
<evidence type="ECO:0000313" key="4">
    <source>
        <dbReference type="EMBL" id="KAF1726896.1"/>
    </source>
</evidence>
<organism evidence="4 5">
    <name type="scientific">Pseudoxanthomonas japonensis</name>
    <dbReference type="NCBI Taxonomy" id="69284"/>
    <lineage>
        <taxon>Bacteria</taxon>
        <taxon>Pseudomonadati</taxon>
        <taxon>Pseudomonadota</taxon>
        <taxon>Gammaproteobacteria</taxon>
        <taxon>Lysobacterales</taxon>
        <taxon>Lysobacteraceae</taxon>
        <taxon>Pseudoxanthomonas</taxon>
    </lineage>
</organism>
<feature type="transmembrane region" description="Helical" evidence="2">
    <location>
        <begin position="530"/>
        <end position="555"/>
    </location>
</feature>
<dbReference type="PANTHER" id="PTHR10566">
    <property type="entry name" value="CHAPERONE-ACTIVITY OF BC1 COMPLEX CABC1 -RELATED"/>
    <property type="match status" value="1"/>
</dbReference>
<feature type="domain" description="Protein kinase" evidence="3">
    <location>
        <begin position="129"/>
        <end position="460"/>
    </location>
</feature>
<comment type="similarity">
    <text evidence="1">Belongs to the protein kinase superfamily. ADCK protein kinase family.</text>
</comment>
<keyword evidence="2" id="KW-0812">Transmembrane</keyword>
<dbReference type="PANTHER" id="PTHR10566:SF113">
    <property type="entry name" value="PROTEIN ACTIVITY OF BC1 COMPLEX KINASE 7, CHLOROPLASTIC"/>
    <property type="match status" value="1"/>
</dbReference>
<dbReference type="SUPFAM" id="SSF56112">
    <property type="entry name" value="Protein kinase-like (PK-like)"/>
    <property type="match status" value="1"/>
</dbReference>
<keyword evidence="2" id="KW-0472">Membrane</keyword>
<dbReference type="InterPro" id="IPR004147">
    <property type="entry name" value="ABC1_dom"/>
</dbReference>
<protein>
    <submittedName>
        <fullName evidence="4">ABC transporter substrate-binding protein</fullName>
    </submittedName>
</protein>
<evidence type="ECO:0000313" key="5">
    <source>
        <dbReference type="Proteomes" id="UP000781710"/>
    </source>
</evidence>
<keyword evidence="5" id="KW-1185">Reference proteome</keyword>
<evidence type="ECO:0000256" key="1">
    <source>
        <dbReference type="ARBA" id="ARBA00009670"/>
    </source>
</evidence>
<accession>A0ABQ6ZKX0</accession>
<dbReference type="Proteomes" id="UP000781710">
    <property type="component" value="Unassembled WGS sequence"/>
</dbReference>
<dbReference type="InterPro" id="IPR011009">
    <property type="entry name" value="Kinase-like_dom_sf"/>
</dbReference>
<dbReference type="RefSeq" id="WP_162336246.1">
    <property type="nucleotide sequence ID" value="NZ_JBHSRQ010000004.1"/>
</dbReference>
<dbReference type="EMBL" id="PDWW01000002">
    <property type="protein sequence ID" value="KAF1726896.1"/>
    <property type="molecule type" value="Genomic_DNA"/>
</dbReference>
<dbReference type="InterPro" id="IPR050154">
    <property type="entry name" value="UbiB_kinase"/>
</dbReference>
<dbReference type="InterPro" id="IPR000719">
    <property type="entry name" value="Prot_kinase_dom"/>
</dbReference>
<dbReference type="CDD" id="cd05121">
    <property type="entry name" value="ABC1_ADCK3-like"/>
    <property type="match status" value="1"/>
</dbReference>
<reference evidence="4 5" key="1">
    <citation type="submission" date="2017-10" db="EMBL/GenBank/DDBJ databases">
        <title>Whole genome sequencing of members of genus Pseudoxanthomonas.</title>
        <authorList>
            <person name="Kumar S."/>
            <person name="Bansal K."/>
            <person name="Kaur A."/>
            <person name="Patil P."/>
            <person name="Sharma S."/>
            <person name="Patil P.B."/>
        </authorList>
    </citation>
    <scope>NUCLEOTIDE SEQUENCE [LARGE SCALE GENOMIC DNA]</scope>
    <source>
        <strain evidence="4 5">DSM 17109</strain>
    </source>
</reference>